<dbReference type="InterPro" id="IPR008984">
    <property type="entry name" value="SMAD_FHA_dom_sf"/>
</dbReference>
<dbReference type="AlphaFoldDB" id="A0A9D1RFR5"/>
<dbReference type="Pfam" id="PF00498">
    <property type="entry name" value="FHA"/>
    <property type="match status" value="2"/>
</dbReference>
<dbReference type="InterPro" id="IPR050923">
    <property type="entry name" value="Cell_Proc_Reg/RNA_Proc"/>
</dbReference>
<feature type="domain" description="FHA" evidence="3">
    <location>
        <begin position="60"/>
        <end position="109"/>
    </location>
</feature>
<keyword evidence="2" id="KW-0472">Membrane</keyword>
<keyword evidence="2" id="KW-0812">Transmembrane</keyword>
<proteinExistence type="predicted"/>
<keyword evidence="1" id="KW-0694">RNA-binding</keyword>
<dbReference type="GO" id="GO:0003723">
    <property type="term" value="F:RNA binding"/>
    <property type="evidence" value="ECO:0007669"/>
    <property type="project" value="UniProtKB-KW"/>
</dbReference>
<dbReference type="Proteomes" id="UP000824205">
    <property type="component" value="Unassembled WGS sequence"/>
</dbReference>
<dbReference type="PROSITE" id="PS50006">
    <property type="entry name" value="FHA_DOMAIN"/>
    <property type="match status" value="2"/>
</dbReference>
<reference evidence="4" key="2">
    <citation type="submission" date="2021-04" db="EMBL/GenBank/DDBJ databases">
        <authorList>
            <person name="Gilroy R."/>
        </authorList>
    </citation>
    <scope>NUCLEOTIDE SEQUENCE</scope>
    <source>
        <strain evidence="4">421</strain>
    </source>
</reference>
<dbReference type="Gene3D" id="2.60.200.20">
    <property type="match status" value="2"/>
</dbReference>
<feature type="domain" description="FHA" evidence="3">
    <location>
        <begin position="174"/>
        <end position="223"/>
    </location>
</feature>
<reference evidence="4" key="1">
    <citation type="journal article" date="2021" name="PeerJ">
        <title>Extensive microbial diversity within the chicken gut microbiome revealed by metagenomics and culture.</title>
        <authorList>
            <person name="Gilroy R."/>
            <person name="Ravi A."/>
            <person name="Getino M."/>
            <person name="Pursley I."/>
            <person name="Horton D.L."/>
            <person name="Alikhan N.F."/>
            <person name="Baker D."/>
            <person name="Gharbi K."/>
            <person name="Hall N."/>
            <person name="Watson M."/>
            <person name="Adriaenssens E.M."/>
            <person name="Foster-Nyarko E."/>
            <person name="Jarju S."/>
            <person name="Secka A."/>
            <person name="Antonio M."/>
            <person name="Oren A."/>
            <person name="Chaudhuri R.R."/>
            <person name="La Ragione R."/>
            <person name="Hildebrand F."/>
            <person name="Pallen M.J."/>
        </authorList>
    </citation>
    <scope>NUCLEOTIDE SEQUENCE</scope>
    <source>
        <strain evidence="4">421</strain>
    </source>
</reference>
<keyword evidence="2" id="KW-1133">Transmembrane helix</keyword>
<feature type="transmembrane region" description="Helical" evidence="2">
    <location>
        <begin position="12"/>
        <end position="32"/>
    </location>
</feature>
<name>A0A9D1RFR5_9FIRM</name>
<evidence type="ECO:0000313" key="5">
    <source>
        <dbReference type="Proteomes" id="UP000824205"/>
    </source>
</evidence>
<evidence type="ECO:0000256" key="1">
    <source>
        <dbReference type="PROSITE-ProRule" id="PRU00182"/>
    </source>
</evidence>
<accession>A0A9D1RFR5</accession>
<dbReference type="CDD" id="cd00060">
    <property type="entry name" value="FHA"/>
    <property type="match status" value="2"/>
</dbReference>
<dbReference type="EMBL" id="DXGE01000037">
    <property type="protein sequence ID" value="HIW86630.1"/>
    <property type="molecule type" value="Genomic_DNA"/>
</dbReference>
<organism evidence="4 5">
    <name type="scientific">Candidatus Eubacterium faecipullorum</name>
    <dbReference type="NCBI Taxonomy" id="2838571"/>
    <lineage>
        <taxon>Bacteria</taxon>
        <taxon>Bacillati</taxon>
        <taxon>Bacillota</taxon>
        <taxon>Clostridia</taxon>
        <taxon>Eubacteriales</taxon>
        <taxon>Eubacteriaceae</taxon>
        <taxon>Eubacterium</taxon>
    </lineage>
</organism>
<gene>
    <name evidence="4" type="ORF">IAA48_09070</name>
</gene>
<comment type="caution">
    <text evidence="4">The sequence shown here is derived from an EMBL/GenBank/DDBJ whole genome shotgun (WGS) entry which is preliminary data.</text>
</comment>
<protein>
    <submittedName>
        <fullName evidence="4">FHA domain-containing protein</fullName>
    </submittedName>
</protein>
<sequence>MQDFMDMLTSVMRYALPVSAVIVIFTCVISLFRNRPRVHKMAQLTDENNDSVIEIDHWETSIGKSKANDIVLPLPSVSRFHAVIAKKRRDWVVTDTFSKNGVLVNGKKIDGKAVIEDGDVISIGTVPLRFSCEDAISGSTKKQIRQNVGGHTVAYAVLVDVKSRKPVYLKRNDVLIGRGEQCDIRILSDTVSSEHARIYKTTRGWALCDLDSHNGTKLNGRYLTQTQLIFDEDTVTFGDRVFIFYEK</sequence>
<dbReference type="PROSITE" id="PS50889">
    <property type="entry name" value="S4"/>
    <property type="match status" value="1"/>
</dbReference>
<dbReference type="SMART" id="SM00240">
    <property type="entry name" value="FHA"/>
    <property type="match status" value="2"/>
</dbReference>
<evidence type="ECO:0000259" key="3">
    <source>
        <dbReference type="PROSITE" id="PS50006"/>
    </source>
</evidence>
<dbReference type="InterPro" id="IPR000253">
    <property type="entry name" value="FHA_dom"/>
</dbReference>
<evidence type="ECO:0000256" key="2">
    <source>
        <dbReference type="SAM" id="Phobius"/>
    </source>
</evidence>
<evidence type="ECO:0000313" key="4">
    <source>
        <dbReference type="EMBL" id="HIW86630.1"/>
    </source>
</evidence>
<dbReference type="PANTHER" id="PTHR23308">
    <property type="entry name" value="NUCLEAR INHIBITOR OF PROTEIN PHOSPHATASE-1"/>
    <property type="match status" value="1"/>
</dbReference>
<dbReference type="SUPFAM" id="SSF49879">
    <property type="entry name" value="SMAD/FHA domain"/>
    <property type="match status" value="2"/>
</dbReference>